<organism evidence="1 2">
    <name type="scientific">Paramuricea clavata</name>
    <name type="common">Red gorgonian</name>
    <name type="synonym">Violescent sea-whip</name>
    <dbReference type="NCBI Taxonomy" id="317549"/>
    <lineage>
        <taxon>Eukaryota</taxon>
        <taxon>Metazoa</taxon>
        <taxon>Cnidaria</taxon>
        <taxon>Anthozoa</taxon>
        <taxon>Octocorallia</taxon>
        <taxon>Malacalcyonacea</taxon>
        <taxon>Plexauridae</taxon>
        <taxon>Paramuricea</taxon>
    </lineage>
</organism>
<comment type="caution">
    <text evidence="1">The sequence shown here is derived from an EMBL/GenBank/DDBJ whole genome shotgun (WGS) entry which is preliminary data.</text>
</comment>
<proteinExistence type="predicted"/>
<reference evidence="1" key="1">
    <citation type="submission" date="2020-04" db="EMBL/GenBank/DDBJ databases">
        <authorList>
            <person name="Alioto T."/>
            <person name="Alioto T."/>
            <person name="Gomez Garrido J."/>
        </authorList>
    </citation>
    <scope>NUCLEOTIDE SEQUENCE</scope>
    <source>
        <strain evidence="1">A484AB</strain>
    </source>
</reference>
<dbReference type="EMBL" id="CACRXK020001644">
    <property type="protein sequence ID" value="CAB3990349.1"/>
    <property type="molecule type" value="Genomic_DNA"/>
</dbReference>
<protein>
    <submittedName>
        <fullName evidence="1">Uncharacterized protein</fullName>
    </submittedName>
</protein>
<sequence length="101" mass="11362">MVNAHDMEKQLQEACSKITDSLVIYQKEGSAWILDKIIYLDLNMAKYTLLKGSSYISLPKKLNTKKAIINVKNSEDKCSMWSILAGVHAAHRDAERLLPAV</sequence>
<dbReference type="AlphaFoldDB" id="A0A7D9DPS0"/>
<evidence type="ECO:0000313" key="2">
    <source>
        <dbReference type="Proteomes" id="UP001152795"/>
    </source>
</evidence>
<evidence type="ECO:0000313" key="1">
    <source>
        <dbReference type="EMBL" id="CAB3990349.1"/>
    </source>
</evidence>
<name>A0A7D9DPS0_PARCT</name>
<keyword evidence="2" id="KW-1185">Reference proteome</keyword>
<accession>A0A7D9DPS0</accession>
<dbReference type="Proteomes" id="UP001152795">
    <property type="component" value="Unassembled WGS sequence"/>
</dbReference>
<dbReference type="OrthoDB" id="6436795at2759"/>
<dbReference type="PANTHER" id="PTHR31511">
    <property type="entry name" value="PROTEIN CBG23764"/>
    <property type="match status" value="1"/>
</dbReference>
<gene>
    <name evidence="1" type="ORF">PACLA_8A000960</name>
</gene>
<dbReference type="PANTHER" id="PTHR31511:SF12">
    <property type="entry name" value="RHO TERMINATION FACTOR N-TERMINAL DOMAIN-CONTAINING PROTEIN"/>
    <property type="match status" value="1"/>
</dbReference>